<keyword evidence="5" id="KW-0378">Hydrolase</keyword>
<evidence type="ECO:0000256" key="5">
    <source>
        <dbReference type="ARBA" id="ARBA00022801"/>
    </source>
</evidence>
<keyword evidence="6" id="KW-0269">Exonuclease</keyword>
<sequence>MEDEVRATAKRRKLKHNMEDIRPPPMSGGLSRPISPPARRNVGRVAKTIDSPFQLTTIQDLPPALNKDAISLNDVLGDPLIAECWEFNYLHDIEFLMNAFDEDVRGLVKVNVVHGFWKSEDQQRQNLEEQASKYKNVTLRTAFMPEMFGTHHSKMLVLLRHDSTAQIIIHTANMIAFDWANMTQAMWRSPLLPLLPKPALPESTQMGRGAKFKVDFLNYLKAYDTKRIICKPLIEQIVKYDFSEIRAALVASVPGKQGIETDSKTLWGWVGLKEVLKSIPVSNEESEVIIQISSIATLGPTSKWLEGTLFKAMSTSRGSLTKPPSFKIIFPTPDEIRRSLNGYASGRAIHTKIQSTQQVKQLAYMKPYFCHWAGDGPQHSSSSSTASVREAGRKRAAPHIKTFVRFADAQKTSIDWMLVTSANLSKQAWGEATNMAGDVRICSYEIGVMVWPELFGDNVKMVPTFKTDSSTPVAAQADVVVGARLPYDLPLVPYGKDDLPWCATSSYAEPDWTGQGYKVE</sequence>
<evidence type="ECO:0000256" key="4">
    <source>
        <dbReference type="ARBA" id="ARBA00022763"/>
    </source>
</evidence>
<dbReference type="Gene3D" id="3.30.870.10">
    <property type="entry name" value="Endonuclease Chain A"/>
    <property type="match status" value="2"/>
</dbReference>
<dbReference type="Proteomes" id="UP001629113">
    <property type="component" value="Unassembled WGS sequence"/>
</dbReference>
<evidence type="ECO:0000256" key="2">
    <source>
        <dbReference type="ARBA" id="ARBA00010205"/>
    </source>
</evidence>
<dbReference type="Pfam" id="PF06087">
    <property type="entry name" value="Tyr-DNA_phospho"/>
    <property type="match status" value="1"/>
</dbReference>
<comment type="caution">
    <text evidence="10">The sequence shown here is derived from an EMBL/GenBank/DDBJ whole genome shotgun (WGS) entry which is preliminary data.</text>
</comment>
<keyword evidence="8" id="KW-0539">Nucleus</keyword>
<evidence type="ECO:0000256" key="8">
    <source>
        <dbReference type="ARBA" id="ARBA00023242"/>
    </source>
</evidence>
<evidence type="ECO:0000256" key="7">
    <source>
        <dbReference type="ARBA" id="ARBA00023204"/>
    </source>
</evidence>
<dbReference type="PANTHER" id="PTHR12415:SF0">
    <property type="entry name" value="TYROSYL-DNA PHOSPHODIESTERASE 1"/>
    <property type="match status" value="1"/>
</dbReference>
<evidence type="ECO:0000256" key="6">
    <source>
        <dbReference type="ARBA" id="ARBA00022839"/>
    </source>
</evidence>
<protein>
    <submittedName>
        <fullName evidence="10">Tyrosyl-DNA phosphodiesterase</fullName>
    </submittedName>
</protein>
<dbReference type="SUPFAM" id="SSF56024">
    <property type="entry name" value="Phospholipase D/nuclease"/>
    <property type="match status" value="2"/>
</dbReference>
<proteinExistence type="inferred from homology"/>
<organism evidence="10 11">
    <name type="scientific">Phlyctema vagabunda</name>
    <dbReference type="NCBI Taxonomy" id="108571"/>
    <lineage>
        <taxon>Eukaryota</taxon>
        <taxon>Fungi</taxon>
        <taxon>Dikarya</taxon>
        <taxon>Ascomycota</taxon>
        <taxon>Pezizomycotina</taxon>
        <taxon>Leotiomycetes</taxon>
        <taxon>Helotiales</taxon>
        <taxon>Dermateaceae</taxon>
        <taxon>Phlyctema</taxon>
    </lineage>
</organism>
<dbReference type="PANTHER" id="PTHR12415">
    <property type="entry name" value="TYROSYL-DNA PHOSPHODIESTERASE 1"/>
    <property type="match status" value="1"/>
</dbReference>
<gene>
    <name evidence="10" type="ORF">PVAG01_10319</name>
</gene>
<accession>A0ABR4P5L8</accession>
<keyword evidence="7" id="KW-0234">DNA repair</keyword>
<keyword evidence="3" id="KW-0540">Nuclease</keyword>
<dbReference type="InterPro" id="IPR010347">
    <property type="entry name" value="Tdp1"/>
</dbReference>
<comment type="similarity">
    <text evidence="2">Belongs to the tyrosyl-DNA phosphodiesterase family.</text>
</comment>
<keyword evidence="11" id="KW-1185">Reference proteome</keyword>
<evidence type="ECO:0000256" key="3">
    <source>
        <dbReference type="ARBA" id="ARBA00022722"/>
    </source>
</evidence>
<dbReference type="CDD" id="cd09123">
    <property type="entry name" value="PLDc_Tdp1_2"/>
    <property type="match status" value="1"/>
</dbReference>
<evidence type="ECO:0000313" key="11">
    <source>
        <dbReference type="Proteomes" id="UP001629113"/>
    </source>
</evidence>
<comment type="subcellular location">
    <subcellularLocation>
        <location evidence="1">Nucleus</location>
    </subcellularLocation>
</comment>
<feature type="region of interest" description="Disordered" evidence="9">
    <location>
        <begin position="19"/>
        <end position="38"/>
    </location>
</feature>
<name>A0ABR4P5L8_9HELO</name>
<dbReference type="EMBL" id="JBFCZG010000009">
    <property type="protein sequence ID" value="KAL3418603.1"/>
    <property type="molecule type" value="Genomic_DNA"/>
</dbReference>
<reference evidence="10 11" key="1">
    <citation type="submission" date="2024-06" db="EMBL/GenBank/DDBJ databases">
        <title>Complete genome of Phlyctema vagabunda strain 19-DSS-EL-015.</title>
        <authorList>
            <person name="Fiorenzani C."/>
        </authorList>
    </citation>
    <scope>NUCLEOTIDE SEQUENCE [LARGE SCALE GENOMIC DNA]</scope>
    <source>
        <strain evidence="10 11">19-DSS-EL-015</strain>
    </source>
</reference>
<evidence type="ECO:0000256" key="9">
    <source>
        <dbReference type="SAM" id="MobiDB-lite"/>
    </source>
</evidence>
<evidence type="ECO:0000313" key="10">
    <source>
        <dbReference type="EMBL" id="KAL3418603.1"/>
    </source>
</evidence>
<evidence type="ECO:0000256" key="1">
    <source>
        <dbReference type="ARBA" id="ARBA00004123"/>
    </source>
</evidence>
<keyword evidence="4" id="KW-0227">DNA damage</keyword>